<reference evidence="2" key="1">
    <citation type="submission" date="2020-02" db="EMBL/GenBank/DDBJ databases">
        <authorList>
            <person name="Meier V. D."/>
        </authorList>
    </citation>
    <scope>NUCLEOTIDE SEQUENCE</scope>
    <source>
        <strain evidence="2">AVDCRST_MAG01</strain>
    </source>
</reference>
<evidence type="ECO:0000256" key="1">
    <source>
        <dbReference type="SAM" id="MobiDB-lite"/>
    </source>
</evidence>
<proteinExistence type="predicted"/>
<accession>A0A6J4QX23</accession>
<dbReference type="AlphaFoldDB" id="A0A6J4QX23"/>
<protein>
    <submittedName>
        <fullName evidence="2">Uncharacterized protein</fullName>
    </submittedName>
</protein>
<gene>
    <name evidence="2" type="ORF">AVDCRST_MAG01-01-4377</name>
</gene>
<sequence length="116" mass="13088">MKKEGTGEPQNPDIALVVDVRMRELCFDRASNPEVRFRGNTRRNSVWGSRRENLPDEVREGVVYRNAGVRLRIATEMVSADPGSWNSSDSGGVKIGLEFPERTNGEQRPKGKEEKE</sequence>
<name>A0A6J4QX23_9ACTN</name>
<feature type="region of interest" description="Disordered" evidence="1">
    <location>
        <begin position="80"/>
        <end position="116"/>
    </location>
</feature>
<feature type="compositionally biased region" description="Basic and acidic residues" evidence="1">
    <location>
        <begin position="99"/>
        <end position="116"/>
    </location>
</feature>
<organism evidence="2">
    <name type="scientific">uncultured Rubrobacteraceae bacterium</name>
    <dbReference type="NCBI Taxonomy" id="349277"/>
    <lineage>
        <taxon>Bacteria</taxon>
        <taxon>Bacillati</taxon>
        <taxon>Actinomycetota</taxon>
        <taxon>Rubrobacteria</taxon>
        <taxon>Rubrobacterales</taxon>
        <taxon>Rubrobacteraceae</taxon>
        <taxon>environmental samples</taxon>
    </lineage>
</organism>
<dbReference type="EMBL" id="CADCUW010000567">
    <property type="protein sequence ID" value="CAA9449001.1"/>
    <property type="molecule type" value="Genomic_DNA"/>
</dbReference>
<evidence type="ECO:0000313" key="2">
    <source>
        <dbReference type="EMBL" id="CAA9449001.1"/>
    </source>
</evidence>